<dbReference type="AlphaFoldDB" id="A0A1F7ZVH2"/>
<evidence type="ECO:0000313" key="3">
    <source>
        <dbReference type="Proteomes" id="UP000179179"/>
    </source>
</evidence>
<reference evidence="2 3" key="1">
    <citation type="journal article" date="2016" name="Genome Biol. Evol.">
        <title>Draft genome sequence of an aflatoxigenic Aspergillus species, A. bombycis.</title>
        <authorList>
            <person name="Moore G.G."/>
            <person name="Mack B.M."/>
            <person name="Beltz S.B."/>
            <person name="Gilbert M.K."/>
        </authorList>
    </citation>
    <scope>NUCLEOTIDE SEQUENCE [LARGE SCALE GENOMIC DNA]</scope>
    <source>
        <strain evidence="3">NRRL 26010</strain>
    </source>
</reference>
<feature type="region of interest" description="Disordered" evidence="1">
    <location>
        <begin position="77"/>
        <end position="98"/>
    </location>
</feature>
<dbReference type="GeneID" id="34451064"/>
<protein>
    <submittedName>
        <fullName evidence="2">Uncharacterized protein</fullName>
    </submittedName>
</protein>
<name>A0A1F7ZVH2_9EURO</name>
<dbReference type="OrthoDB" id="3549294at2759"/>
<accession>A0A1F7ZVH2</accession>
<dbReference type="RefSeq" id="XP_022387134.1">
    <property type="nucleotide sequence ID" value="XM_022534803.1"/>
</dbReference>
<feature type="compositionally biased region" description="Acidic residues" evidence="1">
    <location>
        <begin position="77"/>
        <end position="88"/>
    </location>
</feature>
<proteinExistence type="predicted"/>
<dbReference type="Proteomes" id="UP000179179">
    <property type="component" value="Unassembled WGS sequence"/>
</dbReference>
<sequence length="110" mass="12651">MIQDRGFSDQSMLAVSEYPFDGFGIKAYRDFQRTDFDQIASQEAFLHIFPWFSVGGEGLPRGSIYQDDWLREIWEDDESEVDADETDDRDSQGAVGNLDDRLESWLNTIG</sequence>
<gene>
    <name evidence="2" type="ORF">ABOM_007674</name>
</gene>
<organism evidence="2 3">
    <name type="scientific">Aspergillus bombycis</name>
    <dbReference type="NCBI Taxonomy" id="109264"/>
    <lineage>
        <taxon>Eukaryota</taxon>
        <taxon>Fungi</taxon>
        <taxon>Dikarya</taxon>
        <taxon>Ascomycota</taxon>
        <taxon>Pezizomycotina</taxon>
        <taxon>Eurotiomycetes</taxon>
        <taxon>Eurotiomycetidae</taxon>
        <taxon>Eurotiales</taxon>
        <taxon>Aspergillaceae</taxon>
        <taxon>Aspergillus</taxon>
    </lineage>
</organism>
<keyword evidence="3" id="KW-1185">Reference proteome</keyword>
<dbReference type="EMBL" id="LYCR01000071">
    <property type="protein sequence ID" value="OGM43417.1"/>
    <property type="molecule type" value="Genomic_DNA"/>
</dbReference>
<evidence type="ECO:0000256" key="1">
    <source>
        <dbReference type="SAM" id="MobiDB-lite"/>
    </source>
</evidence>
<evidence type="ECO:0000313" key="2">
    <source>
        <dbReference type="EMBL" id="OGM43417.1"/>
    </source>
</evidence>
<comment type="caution">
    <text evidence="2">The sequence shown here is derived from an EMBL/GenBank/DDBJ whole genome shotgun (WGS) entry which is preliminary data.</text>
</comment>